<evidence type="ECO:0000313" key="1">
    <source>
        <dbReference type="EMBL" id="KAL0124218.1"/>
    </source>
</evidence>
<protein>
    <recommendedName>
        <fullName evidence="3">C2H2-type domain-containing protein</fullName>
    </recommendedName>
</protein>
<keyword evidence="2" id="KW-1185">Reference proteome</keyword>
<name>A0AAW2G9J9_9HYME</name>
<organism evidence="1 2">
    <name type="scientific">Cardiocondyla obscurior</name>
    <dbReference type="NCBI Taxonomy" id="286306"/>
    <lineage>
        <taxon>Eukaryota</taxon>
        <taxon>Metazoa</taxon>
        <taxon>Ecdysozoa</taxon>
        <taxon>Arthropoda</taxon>
        <taxon>Hexapoda</taxon>
        <taxon>Insecta</taxon>
        <taxon>Pterygota</taxon>
        <taxon>Neoptera</taxon>
        <taxon>Endopterygota</taxon>
        <taxon>Hymenoptera</taxon>
        <taxon>Apocrita</taxon>
        <taxon>Aculeata</taxon>
        <taxon>Formicoidea</taxon>
        <taxon>Formicidae</taxon>
        <taxon>Myrmicinae</taxon>
        <taxon>Cardiocondyla</taxon>
    </lineage>
</organism>
<accession>A0AAW2G9J9</accession>
<comment type="caution">
    <text evidence="1">The sequence shown here is derived from an EMBL/GenBank/DDBJ whole genome shotgun (WGS) entry which is preliminary data.</text>
</comment>
<sequence>MCDKCSAHLFILEHMSRKLHYRRRYEKLVRAEPTTGNNNFSEADAATPLFRDASRALPNVSSQGYVMSFLPPPLSCRIYATSI</sequence>
<dbReference type="Proteomes" id="UP001430953">
    <property type="component" value="Unassembled WGS sequence"/>
</dbReference>
<dbReference type="EMBL" id="JADYXP020000005">
    <property type="protein sequence ID" value="KAL0124218.1"/>
    <property type="molecule type" value="Genomic_DNA"/>
</dbReference>
<evidence type="ECO:0000313" key="2">
    <source>
        <dbReference type="Proteomes" id="UP001430953"/>
    </source>
</evidence>
<proteinExistence type="predicted"/>
<gene>
    <name evidence="1" type="ORF">PUN28_006213</name>
</gene>
<dbReference type="AlphaFoldDB" id="A0AAW2G9J9"/>
<evidence type="ECO:0008006" key="3">
    <source>
        <dbReference type="Google" id="ProtNLM"/>
    </source>
</evidence>
<reference evidence="1 2" key="1">
    <citation type="submission" date="2023-03" db="EMBL/GenBank/DDBJ databases">
        <title>High recombination rates correlate with genetic variation in Cardiocondyla obscurior ants.</title>
        <authorList>
            <person name="Errbii M."/>
        </authorList>
    </citation>
    <scope>NUCLEOTIDE SEQUENCE [LARGE SCALE GENOMIC DNA]</scope>
    <source>
        <strain evidence="1">Alpha-2009</strain>
        <tissue evidence="1">Whole body</tissue>
    </source>
</reference>